<dbReference type="PANTHER" id="PTHR34069:SF2">
    <property type="entry name" value="BETA-KETOACYL-[ACYL-CARRIER-PROTEIN] SYNTHASE III"/>
    <property type="match status" value="1"/>
</dbReference>
<comment type="similarity">
    <text evidence="1 10">Belongs to the thiolase-like superfamily. FabH family.</text>
</comment>
<evidence type="ECO:0000256" key="4">
    <source>
        <dbReference type="ARBA" id="ARBA00022679"/>
    </source>
</evidence>
<dbReference type="eggNOG" id="COG0332">
    <property type="taxonomic scope" value="Bacteria"/>
</dbReference>
<dbReference type="HAMAP" id="MF_01815">
    <property type="entry name" value="FabH"/>
    <property type="match status" value="1"/>
</dbReference>
<keyword evidence="9 10" id="KW-0012">Acyltransferase</keyword>
<dbReference type="InterPro" id="IPR013747">
    <property type="entry name" value="ACP_syn_III_C"/>
</dbReference>
<comment type="subunit">
    <text evidence="10">Homodimer.</text>
</comment>
<dbReference type="SUPFAM" id="SSF53901">
    <property type="entry name" value="Thiolase-like"/>
    <property type="match status" value="1"/>
</dbReference>
<evidence type="ECO:0000256" key="5">
    <source>
        <dbReference type="ARBA" id="ARBA00022832"/>
    </source>
</evidence>
<keyword evidence="2 10" id="KW-0963">Cytoplasm</keyword>
<feature type="active site" evidence="10">
    <location>
        <position position="113"/>
    </location>
</feature>
<dbReference type="InterPro" id="IPR004655">
    <property type="entry name" value="FabH"/>
</dbReference>
<protein>
    <recommendedName>
        <fullName evidence="10">Beta-ketoacyl-[acyl-carrier-protein] synthase III</fullName>
        <shortName evidence="10">Beta-ketoacyl-ACP synthase III</shortName>
        <shortName evidence="10">KAS III</shortName>
        <ecNumber evidence="10">2.3.1.180</ecNumber>
    </recommendedName>
    <alternativeName>
        <fullName evidence="10">3-oxoacyl-[acyl-carrier-protein] synthase 3</fullName>
    </alternativeName>
    <alternativeName>
        <fullName evidence="10">3-oxoacyl-[acyl-carrier-protein] synthase III</fullName>
    </alternativeName>
</protein>
<feature type="active site" evidence="10">
    <location>
        <position position="258"/>
    </location>
</feature>
<evidence type="ECO:0000256" key="10">
    <source>
        <dbReference type="HAMAP-Rule" id="MF_01815"/>
    </source>
</evidence>
<comment type="pathway">
    <text evidence="10">Lipid metabolism; fatty acid biosynthesis.</text>
</comment>
<feature type="region of interest" description="ACP-binding" evidence="10">
    <location>
        <begin position="259"/>
        <end position="263"/>
    </location>
</feature>
<evidence type="ECO:0000259" key="11">
    <source>
        <dbReference type="Pfam" id="PF08541"/>
    </source>
</evidence>
<sequence length="331" mass="36051">MVRSVVAGIGSYAPPKIVKNDDLAQLMTTSDEWIRTRSGIEERRFADEGVYCSDLALDAAKAALEDASLQPSDIDFIIFATLSPDQFFPGAGCFLQAKLGIQSIGCLDVRNQCTGFIYALATADAFIRSGVYRRVLVVGSEVQSGALNFSDGGRDVAVLFGDGAGAVVLEAAEENSRGILYSELHADGRFAKALHLTMYDISRKPIVTPKMIEDGALWPQMDGRLVFKHAVVRLGEVIVSTLRKCGIDPAEIKYVIPHQANLRINNMVAERLGIPQEKFLSNIRKHGNTTAASIPLLLDQTYRAGKLERGDLLLLAAFGSGFTWGTTLLRW</sequence>
<dbReference type="AlphaFoldDB" id="A0LGS7"/>
<comment type="subcellular location">
    <subcellularLocation>
        <location evidence="10">Cytoplasm</location>
    </subcellularLocation>
</comment>
<organism evidence="13 14">
    <name type="scientific">Syntrophobacter fumaroxidans (strain DSM 10017 / MPOB)</name>
    <dbReference type="NCBI Taxonomy" id="335543"/>
    <lineage>
        <taxon>Bacteria</taxon>
        <taxon>Pseudomonadati</taxon>
        <taxon>Thermodesulfobacteriota</taxon>
        <taxon>Syntrophobacteria</taxon>
        <taxon>Syntrophobacterales</taxon>
        <taxon>Syntrophobacteraceae</taxon>
        <taxon>Syntrophobacter</taxon>
    </lineage>
</organism>
<dbReference type="InterPro" id="IPR013751">
    <property type="entry name" value="ACP_syn_III_N"/>
</dbReference>
<keyword evidence="7 10" id="KW-0275">Fatty acid biosynthesis</keyword>
<dbReference type="RefSeq" id="WP_011697800.1">
    <property type="nucleotide sequence ID" value="NC_008554.1"/>
</dbReference>
<dbReference type="OrthoDB" id="9815506at2"/>
<dbReference type="GO" id="GO:0044550">
    <property type="term" value="P:secondary metabolite biosynthetic process"/>
    <property type="evidence" value="ECO:0007669"/>
    <property type="project" value="TreeGrafter"/>
</dbReference>
<feature type="domain" description="Beta-ketoacyl-[acyl-carrier-protein] synthase III C-terminal" evidence="11">
    <location>
        <begin position="242"/>
        <end position="331"/>
    </location>
</feature>
<evidence type="ECO:0000256" key="9">
    <source>
        <dbReference type="ARBA" id="ARBA00023315"/>
    </source>
</evidence>
<evidence type="ECO:0000256" key="1">
    <source>
        <dbReference type="ARBA" id="ARBA00008642"/>
    </source>
</evidence>
<dbReference type="GO" id="GO:0004315">
    <property type="term" value="F:3-oxoacyl-[acyl-carrier-protein] synthase activity"/>
    <property type="evidence" value="ECO:0007669"/>
    <property type="project" value="InterPro"/>
</dbReference>
<dbReference type="EC" id="2.3.1.180" evidence="10"/>
<comment type="catalytic activity">
    <reaction evidence="10">
        <text>malonyl-[ACP] + acetyl-CoA + H(+) = 3-oxobutanoyl-[ACP] + CO2 + CoA</text>
        <dbReference type="Rhea" id="RHEA:12080"/>
        <dbReference type="Rhea" id="RHEA-COMP:9623"/>
        <dbReference type="Rhea" id="RHEA-COMP:9625"/>
        <dbReference type="ChEBI" id="CHEBI:15378"/>
        <dbReference type="ChEBI" id="CHEBI:16526"/>
        <dbReference type="ChEBI" id="CHEBI:57287"/>
        <dbReference type="ChEBI" id="CHEBI:57288"/>
        <dbReference type="ChEBI" id="CHEBI:78449"/>
        <dbReference type="ChEBI" id="CHEBI:78450"/>
        <dbReference type="EC" id="2.3.1.180"/>
    </reaction>
</comment>
<dbReference type="EMBL" id="CP000478">
    <property type="protein sequence ID" value="ABK16629.1"/>
    <property type="molecule type" value="Genomic_DNA"/>
</dbReference>
<dbReference type="GO" id="GO:0005737">
    <property type="term" value="C:cytoplasm"/>
    <property type="evidence" value="ECO:0007669"/>
    <property type="project" value="UniProtKB-SubCell"/>
</dbReference>
<evidence type="ECO:0000256" key="2">
    <source>
        <dbReference type="ARBA" id="ARBA00022490"/>
    </source>
</evidence>
<dbReference type="NCBIfam" id="TIGR00747">
    <property type="entry name" value="fabH"/>
    <property type="match status" value="1"/>
</dbReference>
<dbReference type="KEGG" id="sfu:Sfum_0933"/>
<keyword evidence="4 10" id="KW-0808">Transferase</keyword>
<dbReference type="CDD" id="cd00830">
    <property type="entry name" value="KAS_III"/>
    <property type="match status" value="1"/>
</dbReference>
<name>A0LGS7_SYNFM</name>
<dbReference type="Gene3D" id="3.40.47.10">
    <property type="match status" value="1"/>
</dbReference>
<dbReference type="GO" id="GO:0033818">
    <property type="term" value="F:beta-ketoacyl-acyl-carrier-protein synthase III activity"/>
    <property type="evidence" value="ECO:0007669"/>
    <property type="project" value="UniProtKB-UniRule"/>
</dbReference>
<proteinExistence type="inferred from homology"/>
<keyword evidence="5 10" id="KW-0276">Fatty acid metabolism</keyword>
<keyword evidence="8 10" id="KW-0511">Multifunctional enzyme</keyword>
<dbReference type="Pfam" id="PF08545">
    <property type="entry name" value="ACP_syn_III"/>
    <property type="match status" value="1"/>
</dbReference>
<reference evidence="13 14" key="1">
    <citation type="submission" date="2006-10" db="EMBL/GenBank/DDBJ databases">
        <title>Complete sequence of Syntrophobacter fumaroxidans MPOB.</title>
        <authorList>
            <consortium name="US DOE Joint Genome Institute"/>
            <person name="Copeland A."/>
            <person name="Lucas S."/>
            <person name="Lapidus A."/>
            <person name="Barry K."/>
            <person name="Detter J.C."/>
            <person name="Glavina del Rio T."/>
            <person name="Hammon N."/>
            <person name="Israni S."/>
            <person name="Pitluck S."/>
            <person name="Goltsman E.G."/>
            <person name="Martinez M."/>
            <person name="Schmutz J."/>
            <person name="Larimer F."/>
            <person name="Land M."/>
            <person name="Hauser L."/>
            <person name="Kyrpides N."/>
            <person name="Kim E."/>
            <person name="Boone D.R."/>
            <person name="Brockman F."/>
            <person name="Culley D."/>
            <person name="Ferry J."/>
            <person name="Gunsalus R."/>
            <person name="McInerney M.J."/>
            <person name="Morrison M."/>
            <person name="Plugge C."/>
            <person name="Rohlin L."/>
            <person name="Scholten J."/>
            <person name="Sieber J."/>
            <person name="Stams A.J.M."/>
            <person name="Worm P."/>
            <person name="Henstra A.M."/>
            <person name="Richardson P."/>
        </authorList>
    </citation>
    <scope>NUCLEOTIDE SEQUENCE [LARGE SCALE GENOMIC DNA]</scope>
    <source>
        <strain evidence="14">DSM 10017 / MPOB</strain>
    </source>
</reference>
<evidence type="ECO:0000313" key="13">
    <source>
        <dbReference type="EMBL" id="ABK16629.1"/>
    </source>
</evidence>
<dbReference type="STRING" id="335543.Sfum_0933"/>
<dbReference type="UniPathway" id="UPA00094"/>
<comment type="function">
    <text evidence="10">Catalyzes the condensation reaction of fatty acid synthesis by the addition to an acyl acceptor of two carbons from malonyl-ACP. Catalyzes the first condensation reaction which initiates fatty acid synthesis and may therefore play a role in governing the total rate of fatty acid production. Possesses both acetoacetyl-ACP synthase and acetyl transacylase activities. Its substrate specificity determines the biosynthesis of branched-chain and/or straight-chain of fatty acids.</text>
</comment>
<comment type="domain">
    <text evidence="10">The last Arg residue of the ACP-binding site is essential for the weak association between ACP/AcpP and FabH.</text>
</comment>
<evidence type="ECO:0000256" key="3">
    <source>
        <dbReference type="ARBA" id="ARBA00022516"/>
    </source>
</evidence>
<dbReference type="Proteomes" id="UP000001784">
    <property type="component" value="Chromosome"/>
</dbReference>
<keyword evidence="6 10" id="KW-0443">Lipid metabolism</keyword>
<feature type="domain" description="Beta-ketoacyl-[acyl-carrier-protein] synthase III N-terminal" evidence="12">
    <location>
        <begin position="107"/>
        <end position="188"/>
    </location>
</feature>
<evidence type="ECO:0000256" key="6">
    <source>
        <dbReference type="ARBA" id="ARBA00023098"/>
    </source>
</evidence>
<keyword evidence="14" id="KW-1185">Reference proteome</keyword>
<dbReference type="Pfam" id="PF08541">
    <property type="entry name" value="ACP_syn_III_C"/>
    <property type="match status" value="1"/>
</dbReference>
<dbReference type="PANTHER" id="PTHR34069">
    <property type="entry name" value="3-OXOACYL-[ACYL-CARRIER-PROTEIN] SYNTHASE 3"/>
    <property type="match status" value="1"/>
</dbReference>
<feature type="active site" evidence="10">
    <location>
        <position position="288"/>
    </location>
</feature>
<evidence type="ECO:0000259" key="12">
    <source>
        <dbReference type="Pfam" id="PF08545"/>
    </source>
</evidence>
<dbReference type="InParanoid" id="A0LGS7"/>
<evidence type="ECO:0000313" key="14">
    <source>
        <dbReference type="Proteomes" id="UP000001784"/>
    </source>
</evidence>
<dbReference type="NCBIfam" id="NF006829">
    <property type="entry name" value="PRK09352.1"/>
    <property type="match status" value="1"/>
</dbReference>
<dbReference type="GO" id="GO:0006633">
    <property type="term" value="P:fatty acid biosynthetic process"/>
    <property type="evidence" value="ECO:0007669"/>
    <property type="project" value="UniProtKB-UniRule"/>
</dbReference>
<keyword evidence="3 10" id="KW-0444">Lipid biosynthesis</keyword>
<evidence type="ECO:0000256" key="7">
    <source>
        <dbReference type="ARBA" id="ARBA00023160"/>
    </source>
</evidence>
<dbReference type="HOGENOM" id="CLU_039592_4_1_7"/>
<dbReference type="InterPro" id="IPR016039">
    <property type="entry name" value="Thiolase-like"/>
</dbReference>
<gene>
    <name evidence="10" type="primary">fabH</name>
    <name evidence="13" type="ordered locus">Sfum_0933</name>
</gene>
<evidence type="ECO:0000256" key="8">
    <source>
        <dbReference type="ARBA" id="ARBA00023268"/>
    </source>
</evidence>
<accession>A0LGS7</accession>